<dbReference type="InterPro" id="IPR036116">
    <property type="entry name" value="FN3_sf"/>
</dbReference>
<evidence type="ECO:0000256" key="6">
    <source>
        <dbReference type="ARBA" id="ARBA00022989"/>
    </source>
</evidence>
<keyword evidence="5" id="KW-0677">Repeat</keyword>
<protein>
    <recommendedName>
        <fullName evidence="13">Fibronectin type-III domain-containing protein</fullName>
    </recommendedName>
</protein>
<dbReference type="InterPro" id="IPR052672">
    <property type="entry name" value="Type1_Cytokine_Rcpt_Type2"/>
</dbReference>
<feature type="region of interest" description="Disordered" evidence="10">
    <location>
        <begin position="807"/>
        <end position="844"/>
    </location>
</feature>
<feature type="transmembrane region" description="Helical" evidence="11">
    <location>
        <begin position="713"/>
        <end position="735"/>
    </location>
</feature>
<feature type="signal peptide" evidence="12">
    <location>
        <begin position="1"/>
        <end position="19"/>
    </location>
</feature>
<dbReference type="Pfam" id="PF17971">
    <property type="entry name" value="LIFR_D2"/>
    <property type="match status" value="1"/>
</dbReference>
<comment type="subcellular location">
    <subcellularLocation>
        <location evidence="1">Membrane</location>
        <topology evidence="1">Single-pass type I membrane protein</topology>
    </subcellularLocation>
</comment>
<dbReference type="Ensembl" id="ENSTNIT00000004306.1">
    <property type="protein sequence ID" value="ENSTNIP00000004172.1"/>
    <property type="gene ID" value="ENSTNIG00000001808.1"/>
</dbReference>
<keyword evidence="4 12" id="KW-0732">Signal</keyword>
<dbReference type="InterPro" id="IPR003961">
    <property type="entry name" value="FN3_dom"/>
</dbReference>
<evidence type="ECO:0000256" key="5">
    <source>
        <dbReference type="ARBA" id="ARBA00022737"/>
    </source>
</evidence>
<accession>H3C7F1</accession>
<keyword evidence="7 11" id="KW-0472">Membrane</keyword>
<keyword evidence="9" id="KW-0325">Glycoprotein</keyword>
<dbReference type="InParanoid" id="H3C7F1"/>
<keyword evidence="8" id="KW-0675">Receptor</keyword>
<organism evidence="14 15">
    <name type="scientific">Tetraodon nigroviridis</name>
    <name type="common">Spotted green pufferfish</name>
    <name type="synonym">Chelonodon nigroviridis</name>
    <dbReference type="NCBI Taxonomy" id="99883"/>
    <lineage>
        <taxon>Eukaryota</taxon>
        <taxon>Metazoa</taxon>
        <taxon>Chordata</taxon>
        <taxon>Craniata</taxon>
        <taxon>Vertebrata</taxon>
        <taxon>Euteleostomi</taxon>
        <taxon>Actinopterygii</taxon>
        <taxon>Neopterygii</taxon>
        <taxon>Teleostei</taxon>
        <taxon>Neoteleostei</taxon>
        <taxon>Acanthomorphata</taxon>
        <taxon>Eupercaria</taxon>
        <taxon>Tetraodontiformes</taxon>
        <taxon>Tetradontoidea</taxon>
        <taxon>Tetraodontidae</taxon>
        <taxon>Tetraodon</taxon>
    </lineage>
</organism>
<reference evidence="15" key="1">
    <citation type="journal article" date="2004" name="Nature">
        <title>Genome duplication in the teleost fish Tetraodon nigroviridis reveals the early vertebrate proto-karyotype.</title>
        <authorList>
            <person name="Jaillon O."/>
            <person name="Aury J.-M."/>
            <person name="Brunet F."/>
            <person name="Petit J.-L."/>
            <person name="Stange-Thomann N."/>
            <person name="Mauceli E."/>
            <person name="Bouneau L."/>
            <person name="Fischer C."/>
            <person name="Ozouf-Costaz C."/>
            <person name="Bernot A."/>
            <person name="Nicaud S."/>
            <person name="Jaffe D."/>
            <person name="Fisher S."/>
            <person name="Lutfalla G."/>
            <person name="Dossat C."/>
            <person name="Segurens B."/>
            <person name="Dasilva C."/>
            <person name="Salanoubat M."/>
            <person name="Levy M."/>
            <person name="Boudet N."/>
            <person name="Castellano S."/>
            <person name="Anthouard V."/>
            <person name="Jubin C."/>
            <person name="Castelli V."/>
            <person name="Katinka M."/>
            <person name="Vacherie B."/>
            <person name="Biemont C."/>
            <person name="Skalli Z."/>
            <person name="Cattolico L."/>
            <person name="Poulain J."/>
            <person name="De Berardinis V."/>
            <person name="Cruaud C."/>
            <person name="Duprat S."/>
            <person name="Brottier P."/>
            <person name="Coutanceau J.-P."/>
            <person name="Gouzy J."/>
            <person name="Parra G."/>
            <person name="Lardier G."/>
            <person name="Chapple C."/>
            <person name="McKernan K.J."/>
            <person name="McEwan P."/>
            <person name="Bosak S."/>
            <person name="Kellis M."/>
            <person name="Volff J.-N."/>
            <person name="Guigo R."/>
            <person name="Zody M.C."/>
            <person name="Mesirov J."/>
            <person name="Lindblad-Toh K."/>
            <person name="Birren B."/>
            <person name="Nusbaum C."/>
            <person name="Kahn D."/>
            <person name="Robinson-Rechavi M."/>
            <person name="Laudet V."/>
            <person name="Schachter V."/>
            <person name="Quetier F."/>
            <person name="Saurin W."/>
            <person name="Scarpelli C."/>
            <person name="Wincker P."/>
            <person name="Lander E.S."/>
            <person name="Weissenbach J."/>
            <person name="Roest Crollius H."/>
        </authorList>
    </citation>
    <scope>NUCLEOTIDE SEQUENCE [LARGE SCALE GENOMIC DNA]</scope>
</reference>
<dbReference type="HOGENOM" id="CLU_012673_1_0_1"/>
<dbReference type="AlphaFoldDB" id="H3C7F1"/>
<proteinExistence type="inferred from homology"/>
<sequence length="844" mass="93551">MSLRTLLELCLLLGPGALCLVPVWRLPKPHVIDVEALSAKRTLLVSWLANRTSLLGATCELQIGRTENRTIVFSANITVCSLGKKVWTWTSDLPLECVDHSVRMRYLYNQTVPSPWSNWKNNSGAQPADKTKMFPFQQVLREGDRAMFCCVPPRGVPITGMTLNDRKYPLIHVTAAVRAISVENLTIPTTLIKAVALGCIESGQRKLSVWNYVSFPPQKPRNLSCVTSDLTTVTCSWDPGRRRDPYDRNEQTHTLHVQNSDLSPVVCQQSWCSFQAVPHLEEYNISVVVKDLLGEETESYRFSIRDRVAPVVKWHNLFPGVATANLSWTIRGNLTVHSLLCQVTADQVSSIMFGLADFPSLCLYQLSCDAFGGICKVTLTRLSPSCRYSVRVRCSAVGRLWGPWTQAAAFQTYPAVTLDVWRRINQLSDLHSRQLTLLWTPRVSGSAPDLTIRGYVVEVSREDTKRSLWRDGGETQAEFSIGSGRYDVTIRAVVRAGPNVSAHITVPQRQDGGGEIPPVWKRLHGAAAAAFNLSWGHLETATCGYTVEWCIPGDRDPCALQWVKVPAGTNMLSLPAGNFKAGCRFTFIIYGCTESGHRLLEIQTGYTQELQSVEAPNLGTFTSDSSSVTLEWHYNEDDEAHPAFITGYLVTVQEVQQNTLTDLLNVSVSDPRRKSVTVDGLQPNRDYVLSVSALTRQGPGLATSITIRTRPSYSAHLVKILTPVLLLLFCALLLWPRRNVVKTRLVGIFAYPAGMNVRAPDLDSVLQEMVKRLQSEEVEECRECHIEILDTGALLEATSEADALTRLAPGSSRPEEPPPTQVPIQVDYCPQSAPLPLQAPPASH</sequence>
<evidence type="ECO:0000256" key="1">
    <source>
        <dbReference type="ARBA" id="ARBA00004479"/>
    </source>
</evidence>
<evidence type="ECO:0000313" key="14">
    <source>
        <dbReference type="Ensembl" id="ENSTNIP00000004172.1"/>
    </source>
</evidence>
<dbReference type="GeneTree" id="ENSGT00940000155776"/>
<evidence type="ECO:0000256" key="4">
    <source>
        <dbReference type="ARBA" id="ARBA00022729"/>
    </source>
</evidence>
<evidence type="ECO:0000256" key="12">
    <source>
        <dbReference type="SAM" id="SignalP"/>
    </source>
</evidence>
<comment type="similarity">
    <text evidence="2">Belongs to the type I cytokine receptor family. Type 2 subfamily.</text>
</comment>
<dbReference type="GO" id="GO:0005886">
    <property type="term" value="C:plasma membrane"/>
    <property type="evidence" value="ECO:0007669"/>
    <property type="project" value="UniProtKB-ARBA"/>
</dbReference>
<dbReference type="Gene3D" id="2.60.40.10">
    <property type="entry name" value="Immunoglobulins"/>
    <property type="match status" value="5"/>
</dbReference>
<evidence type="ECO:0000256" key="3">
    <source>
        <dbReference type="ARBA" id="ARBA00022692"/>
    </source>
</evidence>
<evidence type="ECO:0000259" key="13">
    <source>
        <dbReference type="PROSITE" id="PS50853"/>
    </source>
</evidence>
<dbReference type="PANTHER" id="PTHR48423:SF1">
    <property type="entry name" value="INTERLEUKIN-27 RECEPTOR SUBUNIT ALPHA"/>
    <property type="match status" value="1"/>
</dbReference>
<dbReference type="SMART" id="SM00060">
    <property type="entry name" value="FN3"/>
    <property type="match status" value="3"/>
</dbReference>
<dbReference type="InterPro" id="IPR013783">
    <property type="entry name" value="Ig-like_fold"/>
</dbReference>
<keyword evidence="3 11" id="KW-0812">Transmembrane</keyword>
<evidence type="ECO:0000256" key="9">
    <source>
        <dbReference type="ARBA" id="ARBA00023180"/>
    </source>
</evidence>
<dbReference type="CDD" id="cd00063">
    <property type="entry name" value="FN3"/>
    <property type="match status" value="1"/>
</dbReference>
<dbReference type="InterPro" id="IPR040817">
    <property type="entry name" value="LIFR_D2"/>
</dbReference>
<evidence type="ECO:0000256" key="7">
    <source>
        <dbReference type="ARBA" id="ARBA00023136"/>
    </source>
</evidence>
<feature type="chain" id="PRO_5003581898" description="Fibronectin type-III domain-containing protein" evidence="12">
    <location>
        <begin position="20"/>
        <end position="844"/>
    </location>
</feature>
<keyword evidence="6 11" id="KW-1133">Transmembrane helix</keyword>
<dbReference type="Pfam" id="PF00041">
    <property type="entry name" value="fn3"/>
    <property type="match status" value="1"/>
</dbReference>
<dbReference type="PROSITE" id="PS50853">
    <property type="entry name" value="FN3"/>
    <property type="match status" value="1"/>
</dbReference>
<evidence type="ECO:0000313" key="15">
    <source>
        <dbReference type="Proteomes" id="UP000007303"/>
    </source>
</evidence>
<dbReference type="Proteomes" id="UP000007303">
    <property type="component" value="Unassembled WGS sequence"/>
</dbReference>
<evidence type="ECO:0000256" key="10">
    <source>
        <dbReference type="SAM" id="MobiDB-lite"/>
    </source>
</evidence>
<evidence type="ECO:0000256" key="11">
    <source>
        <dbReference type="SAM" id="Phobius"/>
    </source>
</evidence>
<reference evidence="14" key="3">
    <citation type="submission" date="2025-09" db="UniProtKB">
        <authorList>
            <consortium name="Ensembl"/>
        </authorList>
    </citation>
    <scope>IDENTIFICATION</scope>
</reference>
<keyword evidence="15" id="KW-1185">Reference proteome</keyword>
<dbReference type="PANTHER" id="PTHR48423">
    <property type="entry name" value="INTERLEUKIN-27 RECEPTOR SUBUNIT ALPHA"/>
    <property type="match status" value="1"/>
</dbReference>
<evidence type="ECO:0000256" key="2">
    <source>
        <dbReference type="ARBA" id="ARBA00008921"/>
    </source>
</evidence>
<dbReference type="SUPFAM" id="SSF49265">
    <property type="entry name" value="Fibronectin type III"/>
    <property type="match status" value="3"/>
</dbReference>
<reference evidence="14" key="2">
    <citation type="submission" date="2025-08" db="UniProtKB">
        <authorList>
            <consortium name="Ensembl"/>
        </authorList>
    </citation>
    <scope>IDENTIFICATION</scope>
</reference>
<evidence type="ECO:0000256" key="8">
    <source>
        <dbReference type="ARBA" id="ARBA00023170"/>
    </source>
</evidence>
<feature type="domain" description="Fibronectin type-III" evidence="13">
    <location>
        <begin position="612"/>
        <end position="712"/>
    </location>
</feature>
<name>H3C7F1_TETNG</name>
<dbReference type="Pfam" id="PF25552">
    <property type="entry name" value="LIFR_D4"/>
    <property type="match status" value="1"/>
</dbReference>
<dbReference type="OMA" id="FNIYGCT"/>